<accession>A0A1C3KFM9</accession>
<protein>
    <submittedName>
        <fullName evidence="1">Uncharacterized protein</fullName>
    </submittedName>
</protein>
<name>A0A1C3KFM9_PLAOA</name>
<proteinExistence type="predicted"/>
<evidence type="ECO:0000313" key="1">
    <source>
        <dbReference type="EMBL" id="SBT72453.1"/>
    </source>
</evidence>
<evidence type="ECO:0000313" key="2">
    <source>
        <dbReference type="Proteomes" id="UP000243200"/>
    </source>
</evidence>
<organism evidence="1 2">
    <name type="scientific">Plasmodium ovale</name>
    <name type="common">malaria parasite P. ovale</name>
    <dbReference type="NCBI Taxonomy" id="36330"/>
    <lineage>
        <taxon>Eukaryota</taxon>
        <taxon>Sar</taxon>
        <taxon>Alveolata</taxon>
        <taxon>Apicomplexa</taxon>
        <taxon>Aconoidasida</taxon>
        <taxon>Haemosporida</taxon>
        <taxon>Plasmodiidae</taxon>
        <taxon>Plasmodium</taxon>
        <taxon>Plasmodium (Plasmodium)</taxon>
    </lineage>
</organism>
<reference evidence="1 2" key="1">
    <citation type="submission" date="2016-06" db="EMBL/GenBank/DDBJ databases">
        <authorList>
            <consortium name="Pathogen Informatics"/>
        </authorList>
    </citation>
    <scope>NUCLEOTIDE SEQUENCE [LARGE SCALE GENOMIC DNA]</scope>
</reference>
<sequence length="11" mass="1423">MLIKRILRYCN</sequence>
<gene>
    <name evidence="1" type="primary">PowCR01_000031700</name>
    <name evidence="1" type="ORF">POWCR01_000031700</name>
</gene>
<dbReference type="EMBL" id="FLRJ01000057">
    <property type="protein sequence ID" value="SBT72453.1"/>
    <property type="molecule type" value="Genomic_DNA"/>
</dbReference>
<dbReference type="VEuPathDB" id="PlasmoDB:POWCR01_000031700"/>
<dbReference type="Proteomes" id="UP000243200">
    <property type="component" value="Unassembled WGS sequence"/>
</dbReference>